<keyword evidence="5" id="KW-1185">Reference proteome</keyword>
<dbReference type="AlphaFoldDB" id="A0A4Y7Q2I7"/>
<evidence type="ECO:0000313" key="5">
    <source>
        <dbReference type="Proteomes" id="UP000294933"/>
    </source>
</evidence>
<organism evidence="4 5">
    <name type="scientific">Rickenella mellea</name>
    <dbReference type="NCBI Taxonomy" id="50990"/>
    <lineage>
        <taxon>Eukaryota</taxon>
        <taxon>Fungi</taxon>
        <taxon>Dikarya</taxon>
        <taxon>Basidiomycota</taxon>
        <taxon>Agaricomycotina</taxon>
        <taxon>Agaricomycetes</taxon>
        <taxon>Hymenochaetales</taxon>
        <taxon>Rickenellaceae</taxon>
        <taxon>Rickenella</taxon>
    </lineage>
</organism>
<name>A0A4Y7Q2I7_9AGAM</name>
<gene>
    <name evidence="4" type="ORF">BD410DRAFT_789275</name>
</gene>
<sequence length="325" mass="35729">MPAPGERGNSPSRSPATPAHKTEADCVPCSDLAATVVLVALMIFLVIYSLRYQIFVDFVVLCLCWFMELLANNILLSFDAGLPQIDPTAGRAEENHNNAGEIVAQQEITSPLPSAALPTPTSSVEWELLWRECESLYSTGFRKGAPLPRRTAVLRDIPAQNNILGSPIRKRKAEIKRAIASGAETAICSGNALSPLAEVAREKEWLQSALNASKAENERLRAQNIEAKGKIASLEQNLSDAIRKAQAASLKWKERLDVLERRMALFEWAGANLDPITKDIWFDAFEGGSPMDTVYVGNGEREVAKVGQMSRHILANRTNIVHTER</sequence>
<feature type="coiled-coil region" evidence="1">
    <location>
        <begin position="203"/>
        <end position="262"/>
    </location>
</feature>
<evidence type="ECO:0000256" key="1">
    <source>
        <dbReference type="SAM" id="Coils"/>
    </source>
</evidence>
<dbReference type="EMBL" id="ML170178">
    <property type="protein sequence ID" value="TDL21867.1"/>
    <property type="molecule type" value="Genomic_DNA"/>
</dbReference>
<evidence type="ECO:0000256" key="3">
    <source>
        <dbReference type="SAM" id="Phobius"/>
    </source>
</evidence>
<feature type="region of interest" description="Disordered" evidence="2">
    <location>
        <begin position="1"/>
        <end position="23"/>
    </location>
</feature>
<keyword evidence="3" id="KW-0472">Membrane</keyword>
<keyword evidence="3" id="KW-1133">Transmembrane helix</keyword>
<accession>A0A4Y7Q2I7</accession>
<dbReference type="VEuPathDB" id="FungiDB:BD410DRAFT_789275"/>
<evidence type="ECO:0000256" key="2">
    <source>
        <dbReference type="SAM" id="MobiDB-lite"/>
    </source>
</evidence>
<feature type="transmembrane region" description="Helical" evidence="3">
    <location>
        <begin position="32"/>
        <end position="51"/>
    </location>
</feature>
<proteinExistence type="predicted"/>
<keyword evidence="3" id="KW-0812">Transmembrane</keyword>
<evidence type="ECO:0000313" key="4">
    <source>
        <dbReference type="EMBL" id="TDL21867.1"/>
    </source>
</evidence>
<protein>
    <submittedName>
        <fullName evidence="4">Uncharacterized protein</fullName>
    </submittedName>
</protein>
<dbReference type="Proteomes" id="UP000294933">
    <property type="component" value="Unassembled WGS sequence"/>
</dbReference>
<reference evidence="4 5" key="1">
    <citation type="submission" date="2018-06" db="EMBL/GenBank/DDBJ databases">
        <title>A transcriptomic atlas of mushroom development highlights an independent origin of complex multicellularity.</title>
        <authorList>
            <consortium name="DOE Joint Genome Institute"/>
            <person name="Krizsan K."/>
            <person name="Almasi E."/>
            <person name="Merenyi Z."/>
            <person name="Sahu N."/>
            <person name="Viragh M."/>
            <person name="Koszo T."/>
            <person name="Mondo S."/>
            <person name="Kiss B."/>
            <person name="Balint B."/>
            <person name="Kues U."/>
            <person name="Barry K."/>
            <person name="Hegedus J.C."/>
            <person name="Henrissat B."/>
            <person name="Johnson J."/>
            <person name="Lipzen A."/>
            <person name="Ohm R."/>
            <person name="Nagy I."/>
            <person name="Pangilinan J."/>
            <person name="Yan J."/>
            <person name="Xiong Y."/>
            <person name="Grigoriev I.V."/>
            <person name="Hibbett D.S."/>
            <person name="Nagy L.G."/>
        </authorList>
    </citation>
    <scope>NUCLEOTIDE SEQUENCE [LARGE SCALE GENOMIC DNA]</scope>
    <source>
        <strain evidence="4 5">SZMC22713</strain>
    </source>
</reference>
<keyword evidence="1" id="KW-0175">Coiled coil</keyword>
<feature type="transmembrane region" description="Helical" evidence="3">
    <location>
        <begin position="58"/>
        <end position="78"/>
    </location>
</feature>